<sequence length="142" mass="16373">MEITIRKDHGRRANRDHLFLLVSETSSVAQTCHREDKFRSRSEKGVTQGINIFEGTSSRDPLVPSERKCMNNEPFLFPSASVGCRNRSVTMRPACGLLKRRPFSSRSRLSDVVYLLYSSLLNLFYYEDLVCVKLWRLKPRGS</sequence>
<reference evidence="1 2" key="1">
    <citation type="submission" date="2023-03" db="EMBL/GenBank/DDBJ databases">
        <title>High recombination rates correlate with genetic variation in Cardiocondyla obscurior ants.</title>
        <authorList>
            <person name="Errbii M."/>
        </authorList>
    </citation>
    <scope>NUCLEOTIDE SEQUENCE [LARGE SCALE GENOMIC DNA]</scope>
    <source>
        <strain evidence="1">Alpha-2009</strain>
        <tissue evidence="1">Whole body</tissue>
    </source>
</reference>
<dbReference type="EMBL" id="JADYXP020000001">
    <property type="protein sequence ID" value="KAL0134771.1"/>
    <property type="molecule type" value="Genomic_DNA"/>
</dbReference>
<gene>
    <name evidence="1" type="ORF">PUN28_001503</name>
</gene>
<comment type="caution">
    <text evidence="1">The sequence shown here is derived from an EMBL/GenBank/DDBJ whole genome shotgun (WGS) entry which is preliminary data.</text>
</comment>
<accession>A0AAW2H5C1</accession>
<keyword evidence="2" id="KW-1185">Reference proteome</keyword>
<evidence type="ECO:0000313" key="2">
    <source>
        <dbReference type="Proteomes" id="UP001430953"/>
    </source>
</evidence>
<dbReference type="Proteomes" id="UP001430953">
    <property type="component" value="Unassembled WGS sequence"/>
</dbReference>
<name>A0AAW2H5C1_9HYME</name>
<protein>
    <submittedName>
        <fullName evidence="1">Uncharacterized protein</fullName>
    </submittedName>
</protein>
<organism evidence="1 2">
    <name type="scientific">Cardiocondyla obscurior</name>
    <dbReference type="NCBI Taxonomy" id="286306"/>
    <lineage>
        <taxon>Eukaryota</taxon>
        <taxon>Metazoa</taxon>
        <taxon>Ecdysozoa</taxon>
        <taxon>Arthropoda</taxon>
        <taxon>Hexapoda</taxon>
        <taxon>Insecta</taxon>
        <taxon>Pterygota</taxon>
        <taxon>Neoptera</taxon>
        <taxon>Endopterygota</taxon>
        <taxon>Hymenoptera</taxon>
        <taxon>Apocrita</taxon>
        <taxon>Aculeata</taxon>
        <taxon>Formicoidea</taxon>
        <taxon>Formicidae</taxon>
        <taxon>Myrmicinae</taxon>
        <taxon>Cardiocondyla</taxon>
    </lineage>
</organism>
<proteinExistence type="predicted"/>
<dbReference type="AlphaFoldDB" id="A0AAW2H5C1"/>
<evidence type="ECO:0000313" key="1">
    <source>
        <dbReference type="EMBL" id="KAL0134771.1"/>
    </source>
</evidence>